<reference evidence="2" key="1">
    <citation type="journal article" date="2023" name="Front. Plant Sci.">
        <title>Chromosomal-level genome assembly of Melastoma candidum provides insights into trichome evolution.</title>
        <authorList>
            <person name="Zhong Y."/>
            <person name="Wu W."/>
            <person name="Sun C."/>
            <person name="Zou P."/>
            <person name="Liu Y."/>
            <person name="Dai S."/>
            <person name="Zhou R."/>
        </authorList>
    </citation>
    <scope>NUCLEOTIDE SEQUENCE [LARGE SCALE GENOMIC DNA]</scope>
</reference>
<dbReference type="Proteomes" id="UP001057402">
    <property type="component" value="Chromosome 4"/>
</dbReference>
<gene>
    <name evidence="1" type="ORF">MLD38_015685</name>
</gene>
<evidence type="ECO:0000313" key="1">
    <source>
        <dbReference type="EMBL" id="KAI4378164.1"/>
    </source>
</evidence>
<comment type="caution">
    <text evidence="1">The sequence shown here is derived from an EMBL/GenBank/DDBJ whole genome shotgun (WGS) entry which is preliminary data.</text>
</comment>
<accession>A0ACB9RH22</accession>
<protein>
    <submittedName>
        <fullName evidence="1">Uncharacterized protein</fullName>
    </submittedName>
</protein>
<organism evidence="1 2">
    <name type="scientific">Melastoma candidum</name>
    <dbReference type="NCBI Taxonomy" id="119954"/>
    <lineage>
        <taxon>Eukaryota</taxon>
        <taxon>Viridiplantae</taxon>
        <taxon>Streptophyta</taxon>
        <taxon>Embryophyta</taxon>
        <taxon>Tracheophyta</taxon>
        <taxon>Spermatophyta</taxon>
        <taxon>Magnoliopsida</taxon>
        <taxon>eudicotyledons</taxon>
        <taxon>Gunneridae</taxon>
        <taxon>Pentapetalae</taxon>
        <taxon>rosids</taxon>
        <taxon>malvids</taxon>
        <taxon>Myrtales</taxon>
        <taxon>Melastomataceae</taxon>
        <taxon>Melastomatoideae</taxon>
        <taxon>Melastomateae</taxon>
        <taxon>Melastoma</taxon>
    </lineage>
</organism>
<keyword evidence="2" id="KW-1185">Reference proteome</keyword>
<proteinExistence type="predicted"/>
<evidence type="ECO:0000313" key="2">
    <source>
        <dbReference type="Proteomes" id="UP001057402"/>
    </source>
</evidence>
<name>A0ACB9RH22_9MYRT</name>
<dbReference type="EMBL" id="CM042883">
    <property type="protein sequence ID" value="KAI4378164.1"/>
    <property type="molecule type" value="Genomic_DNA"/>
</dbReference>
<sequence>MKRENHELKAKTVALEGIRFANVNGNAKEGVVNFIEVKDEDEVFELMAKNAALKYEKDKVVKEIEKLRGELVDLKSQSLATYIRRQTAANLRLASLWTVRRIGKLITAR</sequence>